<feature type="compositionally biased region" description="Polar residues" evidence="1">
    <location>
        <begin position="1"/>
        <end position="10"/>
    </location>
</feature>
<dbReference type="EMBL" id="CAJOBA010112921">
    <property type="protein sequence ID" value="CAF4559031.1"/>
    <property type="molecule type" value="Genomic_DNA"/>
</dbReference>
<evidence type="ECO:0000313" key="3">
    <source>
        <dbReference type="EMBL" id="CAF4559031.1"/>
    </source>
</evidence>
<evidence type="ECO:0000313" key="4">
    <source>
        <dbReference type="Proteomes" id="UP000677228"/>
    </source>
</evidence>
<evidence type="ECO:0000313" key="2">
    <source>
        <dbReference type="EMBL" id="CAF1676083.1"/>
    </source>
</evidence>
<accession>A0A8S2GBE4</accession>
<dbReference type="Proteomes" id="UP000677228">
    <property type="component" value="Unassembled WGS sequence"/>
</dbReference>
<comment type="caution">
    <text evidence="2">The sequence shown here is derived from an EMBL/GenBank/DDBJ whole genome shotgun (WGS) entry which is preliminary data.</text>
</comment>
<dbReference type="PANTHER" id="PTHR35249:SF2">
    <property type="entry name" value="DYNEIN REGULATORY COMPLEX SUBUNIT 7"/>
    <property type="match status" value="1"/>
</dbReference>
<name>A0A8S2GBE4_9BILA</name>
<dbReference type="PANTHER" id="PTHR35249">
    <property type="entry name" value="DYNEIN REGULATORY COMPLEX SUBUNIT 7"/>
    <property type="match status" value="1"/>
</dbReference>
<dbReference type="GO" id="GO:0048870">
    <property type="term" value="P:cell motility"/>
    <property type="evidence" value="ECO:0007669"/>
    <property type="project" value="TreeGrafter"/>
</dbReference>
<feature type="region of interest" description="Disordered" evidence="1">
    <location>
        <begin position="1"/>
        <end position="23"/>
    </location>
</feature>
<sequence>MQEILDTQKSQSKKYTVKPPKDLTSKYEHYMKEREIQKDNDAKEKLKEEENKRIAEIEKPLPDPLFGIRVHSWILVLPGKREVPEVFFIEPTTGEKKEN</sequence>
<organism evidence="2 4">
    <name type="scientific">Didymodactylos carnosus</name>
    <dbReference type="NCBI Taxonomy" id="1234261"/>
    <lineage>
        <taxon>Eukaryota</taxon>
        <taxon>Metazoa</taxon>
        <taxon>Spiralia</taxon>
        <taxon>Gnathifera</taxon>
        <taxon>Rotifera</taxon>
        <taxon>Eurotatoria</taxon>
        <taxon>Bdelloidea</taxon>
        <taxon>Philodinida</taxon>
        <taxon>Philodinidae</taxon>
        <taxon>Didymodactylos</taxon>
    </lineage>
</organism>
<evidence type="ECO:0000256" key="1">
    <source>
        <dbReference type="SAM" id="MobiDB-lite"/>
    </source>
</evidence>
<dbReference type="Proteomes" id="UP000682733">
    <property type="component" value="Unassembled WGS sequence"/>
</dbReference>
<feature type="non-terminal residue" evidence="2">
    <location>
        <position position="1"/>
    </location>
</feature>
<gene>
    <name evidence="2" type="ORF">OVA965_LOCUS45897</name>
    <name evidence="3" type="ORF">TMI583_LOCUS49868</name>
</gene>
<protein>
    <submittedName>
        <fullName evidence="2">Uncharacterized protein</fullName>
    </submittedName>
</protein>
<reference evidence="2" key="1">
    <citation type="submission" date="2021-02" db="EMBL/GenBank/DDBJ databases">
        <authorList>
            <person name="Nowell W R."/>
        </authorList>
    </citation>
    <scope>NUCLEOTIDE SEQUENCE</scope>
</reference>
<dbReference type="AlphaFoldDB" id="A0A8S2GBE4"/>
<proteinExistence type="predicted"/>
<dbReference type="GO" id="GO:0031514">
    <property type="term" value="C:motile cilium"/>
    <property type="evidence" value="ECO:0007669"/>
    <property type="project" value="TreeGrafter"/>
</dbReference>
<dbReference type="EMBL" id="CAJNOK010077072">
    <property type="protein sequence ID" value="CAF1676083.1"/>
    <property type="molecule type" value="Genomic_DNA"/>
</dbReference>
<dbReference type="InterPro" id="IPR033551">
    <property type="entry name" value="DRC7/lobo"/>
</dbReference>